<protein>
    <submittedName>
        <fullName evidence="1">Uncharacterized protein</fullName>
    </submittedName>
</protein>
<gene>
    <name evidence="1" type="primary">Nfu_g_1_013715</name>
</gene>
<dbReference type="AlphaFoldDB" id="A0A1A8CC26"/>
<reference evidence="1" key="2">
    <citation type="submission" date="2016-06" db="EMBL/GenBank/DDBJ databases">
        <title>The genome of a short-lived fish provides insights into sex chromosome evolution and the genetic control of aging.</title>
        <authorList>
            <person name="Reichwald K."/>
            <person name="Felder M."/>
            <person name="Petzold A."/>
            <person name="Koch P."/>
            <person name="Groth M."/>
            <person name="Platzer M."/>
        </authorList>
    </citation>
    <scope>NUCLEOTIDE SEQUENCE</scope>
    <source>
        <tissue evidence="1">Brain</tissue>
    </source>
</reference>
<organism evidence="1">
    <name type="scientific">Nothobranchius kadleci</name>
    <name type="common">African annual killifish</name>
    <dbReference type="NCBI Taxonomy" id="1051664"/>
    <lineage>
        <taxon>Eukaryota</taxon>
        <taxon>Metazoa</taxon>
        <taxon>Chordata</taxon>
        <taxon>Craniata</taxon>
        <taxon>Vertebrata</taxon>
        <taxon>Euteleostomi</taxon>
        <taxon>Actinopterygii</taxon>
        <taxon>Neopterygii</taxon>
        <taxon>Teleostei</taxon>
        <taxon>Neoteleostei</taxon>
        <taxon>Acanthomorphata</taxon>
        <taxon>Ovalentaria</taxon>
        <taxon>Atherinomorphae</taxon>
        <taxon>Cyprinodontiformes</taxon>
        <taxon>Nothobranchiidae</taxon>
        <taxon>Nothobranchius</taxon>
    </lineage>
</organism>
<reference evidence="1" key="1">
    <citation type="submission" date="2016-05" db="EMBL/GenBank/DDBJ databases">
        <authorList>
            <person name="Lavstsen T."/>
            <person name="Jespersen J.S."/>
        </authorList>
    </citation>
    <scope>NUCLEOTIDE SEQUENCE</scope>
    <source>
        <tissue evidence="1">Brain</tissue>
    </source>
</reference>
<accession>A0A1A8CC26</accession>
<feature type="non-terminal residue" evidence="1">
    <location>
        <position position="1"/>
    </location>
</feature>
<evidence type="ECO:0000313" key="1">
    <source>
        <dbReference type="EMBL" id="SBP76300.1"/>
    </source>
</evidence>
<proteinExistence type="predicted"/>
<sequence length="61" mass="6967">PVQVGMAHMCPVRAFPVERCSSGVLFYIKSITDWCKTAARPLIFVKFCTGFQFIYTLYTNL</sequence>
<name>A0A1A8CC26_NOTKA</name>
<dbReference type="EMBL" id="HADZ01012359">
    <property type="protein sequence ID" value="SBP76300.1"/>
    <property type="molecule type" value="Transcribed_RNA"/>
</dbReference>